<dbReference type="Pfam" id="PF04166">
    <property type="entry name" value="PdxA"/>
    <property type="match status" value="1"/>
</dbReference>
<dbReference type="SUPFAM" id="SSF53659">
    <property type="entry name" value="Isocitrate/Isopropylmalate dehydrogenase-like"/>
    <property type="match status" value="1"/>
</dbReference>
<dbReference type="Gene3D" id="3.40.718.10">
    <property type="entry name" value="Isopropylmalate Dehydrogenase"/>
    <property type="match status" value="1"/>
</dbReference>
<keyword evidence="2 4" id="KW-0560">Oxidoreductase</keyword>
<dbReference type="InterPro" id="IPR005255">
    <property type="entry name" value="PdxA_fam"/>
</dbReference>
<dbReference type="GO" id="GO:0046872">
    <property type="term" value="F:metal ion binding"/>
    <property type="evidence" value="ECO:0007669"/>
    <property type="project" value="UniProtKB-KW"/>
</dbReference>
<keyword evidence="1" id="KW-0479">Metal-binding</keyword>
<accession>A0A9D1NM37</accession>
<protein>
    <submittedName>
        <fullName evidence="4">4-hydroxythreonine-4-phosphate dehydrogenase PdxA</fullName>
        <ecNumber evidence="4">1.1.1.262</ecNumber>
    </submittedName>
</protein>
<dbReference type="EMBL" id="DVOR01000069">
    <property type="protein sequence ID" value="HIV08917.1"/>
    <property type="molecule type" value="Genomic_DNA"/>
</dbReference>
<dbReference type="GO" id="GO:0051287">
    <property type="term" value="F:NAD binding"/>
    <property type="evidence" value="ECO:0007669"/>
    <property type="project" value="InterPro"/>
</dbReference>
<organism evidence="4 5">
    <name type="scientific">Candidatus Spyradenecus faecavium</name>
    <dbReference type="NCBI Taxonomy" id="2840947"/>
    <lineage>
        <taxon>Bacteria</taxon>
        <taxon>Pseudomonadati</taxon>
        <taxon>Lentisphaerota</taxon>
        <taxon>Lentisphaeria</taxon>
        <taxon>Lentisphaerales</taxon>
        <taxon>Lentisphaeraceae</taxon>
        <taxon>Lentisphaeraceae incertae sedis</taxon>
        <taxon>Candidatus Spyradenecus</taxon>
    </lineage>
</organism>
<keyword evidence="3" id="KW-0520">NAD</keyword>
<dbReference type="NCBIfam" id="TIGR00557">
    <property type="entry name" value="pdxA"/>
    <property type="match status" value="1"/>
</dbReference>
<dbReference type="AlphaFoldDB" id="A0A9D1NM37"/>
<dbReference type="Proteomes" id="UP000886845">
    <property type="component" value="Unassembled WGS sequence"/>
</dbReference>
<proteinExistence type="predicted"/>
<comment type="caution">
    <text evidence="4">The sequence shown here is derived from an EMBL/GenBank/DDBJ whole genome shotgun (WGS) entry which is preliminary data.</text>
</comment>
<evidence type="ECO:0000256" key="2">
    <source>
        <dbReference type="ARBA" id="ARBA00023002"/>
    </source>
</evidence>
<name>A0A9D1NM37_9BACT</name>
<dbReference type="PANTHER" id="PTHR30004:SF6">
    <property type="entry name" value="D-THREONATE 4-PHOSPHATE DEHYDROGENASE"/>
    <property type="match status" value="1"/>
</dbReference>
<dbReference type="EC" id="1.1.1.262" evidence="4"/>
<gene>
    <name evidence="4" type="primary">pdxA</name>
    <name evidence="4" type="ORF">IAC79_02230</name>
</gene>
<evidence type="ECO:0000313" key="4">
    <source>
        <dbReference type="EMBL" id="HIV08917.1"/>
    </source>
</evidence>
<reference evidence="4" key="2">
    <citation type="journal article" date="2021" name="PeerJ">
        <title>Extensive microbial diversity within the chicken gut microbiome revealed by metagenomics and culture.</title>
        <authorList>
            <person name="Gilroy R."/>
            <person name="Ravi A."/>
            <person name="Getino M."/>
            <person name="Pursley I."/>
            <person name="Horton D.L."/>
            <person name="Alikhan N.F."/>
            <person name="Baker D."/>
            <person name="Gharbi K."/>
            <person name="Hall N."/>
            <person name="Watson M."/>
            <person name="Adriaenssens E.M."/>
            <person name="Foster-Nyarko E."/>
            <person name="Jarju S."/>
            <person name="Secka A."/>
            <person name="Antonio M."/>
            <person name="Oren A."/>
            <person name="Chaudhuri R.R."/>
            <person name="La Ragione R."/>
            <person name="Hildebrand F."/>
            <person name="Pallen M.J."/>
        </authorList>
    </citation>
    <scope>NUCLEOTIDE SEQUENCE</scope>
    <source>
        <strain evidence="4">35461</strain>
    </source>
</reference>
<evidence type="ECO:0000256" key="3">
    <source>
        <dbReference type="ARBA" id="ARBA00023027"/>
    </source>
</evidence>
<dbReference type="GO" id="GO:0050570">
    <property type="term" value="F:4-hydroxythreonine-4-phosphate dehydrogenase activity"/>
    <property type="evidence" value="ECO:0007669"/>
    <property type="project" value="UniProtKB-EC"/>
</dbReference>
<sequence length="313" mass="32733">MKPLAITGGDCAGIGPEITARAVAAFPDEQFAIYTNRALFARACAVAGVPLPEGPNVAWVDLPLGCPVDAVVPGKNQAATGELAYACVTAAGRDALAGRVHGLVTAPFSKAALHLAGHTDVPGHTELLARLCGRQEATMAFFAPGLAVALATIHCALRDVPGLLTAPRLRRVFRDFADALARMLGRRPRIGVLALNPHAGEDGAFGDEEARVLAPAIAEAQAWADFEGPLVPDTAMTEAGGAARFDGFVAMYHDQGLIPFKRAAFEEGVNTTLGLPFVRTSPDHGTAFALAWQGRASARSMVAAIRKARELTR</sequence>
<reference evidence="4" key="1">
    <citation type="submission" date="2020-10" db="EMBL/GenBank/DDBJ databases">
        <authorList>
            <person name="Gilroy R."/>
        </authorList>
    </citation>
    <scope>NUCLEOTIDE SEQUENCE</scope>
    <source>
        <strain evidence="4">35461</strain>
    </source>
</reference>
<evidence type="ECO:0000313" key="5">
    <source>
        <dbReference type="Proteomes" id="UP000886845"/>
    </source>
</evidence>
<dbReference type="PANTHER" id="PTHR30004">
    <property type="entry name" value="4-HYDROXYTHREONINE-4-PHOSPHATE DEHYDROGENASE"/>
    <property type="match status" value="1"/>
</dbReference>
<evidence type="ECO:0000256" key="1">
    <source>
        <dbReference type="ARBA" id="ARBA00022723"/>
    </source>
</evidence>